<dbReference type="Pfam" id="PF01973">
    <property type="entry name" value="MptE-like"/>
    <property type="match status" value="1"/>
</dbReference>
<feature type="domain" description="6-hydroxymethylpterin diphosphokinase MptE-like" evidence="1">
    <location>
        <begin position="170"/>
        <end position="338"/>
    </location>
</feature>
<gene>
    <name evidence="2" type="ORF">B4O97_02990</name>
</gene>
<accession>A0A1Y1S120</accession>
<evidence type="ECO:0000313" key="3">
    <source>
        <dbReference type="Proteomes" id="UP000192343"/>
    </source>
</evidence>
<evidence type="ECO:0000259" key="1">
    <source>
        <dbReference type="Pfam" id="PF01973"/>
    </source>
</evidence>
<dbReference type="OrthoDB" id="362850at2"/>
<dbReference type="RefSeq" id="WP_083048200.1">
    <property type="nucleotide sequence ID" value="NZ_MWQY01000003.1"/>
</dbReference>
<comment type="caution">
    <text evidence="2">The sequence shown here is derived from an EMBL/GenBank/DDBJ whole genome shotgun (WGS) entry which is preliminary data.</text>
</comment>
<organism evidence="2 3">
    <name type="scientific">Marispirochaeta aestuarii</name>
    <dbReference type="NCBI Taxonomy" id="1963862"/>
    <lineage>
        <taxon>Bacteria</taxon>
        <taxon>Pseudomonadati</taxon>
        <taxon>Spirochaetota</taxon>
        <taxon>Spirochaetia</taxon>
        <taxon>Spirochaetales</taxon>
        <taxon>Spirochaetaceae</taxon>
        <taxon>Marispirochaeta</taxon>
    </lineage>
</organism>
<proteinExistence type="predicted"/>
<dbReference type="EMBL" id="MWQY01000003">
    <property type="protein sequence ID" value="ORC37171.1"/>
    <property type="molecule type" value="Genomic_DNA"/>
</dbReference>
<dbReference type="STRING" id="1963862.B4O97_02990"/>
<keyword evidence="3" id="KW-1185">Reference proteome</keyword>
<dbReference type="InterPro" id="IPR002826">
    <property type="entry name" value="MptE-like"/>
</dbReference>
<name>A0A1Y1S120_9SPIO</name>
<dbReference type="AlphaFoldDB" id="A0A1Y1S120"/>
<sequence>MSTPRQLDTGSGITLEYQGRLLYSRVDPKSRPLRIARETELEPETLYLIPSPLLLYGIEELLVRLPASSFVVLLEKEESLEQLSREVLSGKKLKNYRFLFAERKDAEGIIDTLNGLSLWPFRRVKQLLLSGGYNLNREYYSQVFKTLEEAARISYQDKLTQVFFARRWMKNFFANLFSYESPLPYTSLQSERPVLVAGAGESLEANLNQIKEARDRIFLLSVDTALPFLAAKGLVPDAVVVLESQFINLRDFYGIPTKDILLIADLFSYPRVWRLPWKKKIAFFSRFAPLRYFNTLEKHALEEYVLPPYGSVGVAAVAIAASISQNTVYCSGIDFSYRLGKSHARGTQFLFEELCSSTRVSPAGLFVPFFKRPLLRTTGKVSKVLSDLILLNYRLTLKNFIRGSENIYDLNPLGLDIGATYTDRIDVSEVSPQTPVCRETSFRNVSFSWKYLLRQEHDMLSRIYTSGLRYLKGESVDTDFFGLIEERDYLTAHFPDNLHKLPRNPAFAKRLLLAVEGYRIYLSRLLGIPS</sequence>
<protein>
    <recommendedName>
        <fullName evidence="1">6-hydroxymethylpterin diphosphokinase MptE-like domain-containing protein</fullName>
    </recommendedName>
</protein>
<dbReference type="PANTHER" id="PTHR41786:SF1">
    <property type="entry name" value="6-HYDROXYMETHYLPTERIN DIPHOSPHOKINASE MPTE-LIKE DOMAIN-CONTAINING PROTEIN"/>
    <property type="match status" value="1"/>
</dbReference>
<dbReference type="Proteomes" id="UP000192343">
    <property type="component" value="Unassembled WGS sequence"/>
</dbReference>
<reference evidence="2 3" key="1">
    <citation type="submission" date="2017-03" db="EMBL/GenBank/DDBJ databases">
        <title>Draft Genome sequence of Marispirochaeta sp. strain JC444.</title>
        <authorList>
            <person name="Shivani Y."/>
            <person name="Subhash Y."/>
            <person name="Sasikala C."/>
            <person name="Ramana C."/>
        </authorList>
    </citation>
    <scope>NUCLEOTIDE SEQUENCE [LARGE SCALE GENOMIC DNA]</scope>
    <source>
        <strain evidence="2 3">JC444</strain>
    </source>
</reference>
<dbReference type="PANTHER" id="PTHR41786">
    <property type="entry name" value="MOTILITY ACCESSORY FACTOR MAF"/>
    <property type="match status" value="1"/>
</dbReference>
<evidence type="ECO:0000313" key="2">
    <source>
        <dbReference type="EMBL" id="ORC37171.1"/>
    </source>
</evidence>